<comment type="caution">
    <text evidence="2">The sequence shown here is derived from an EMBL/GenBank/DDBJ whole genome shotgun (WGS) entry which is preliminary data.</text>
</comment>
<dbReference type="PANTHER" id="PTHR47076:SF1">
    <property type="entry name" value="NHL DOMAIN PROTEIN"/>
    <property type="match status" value="1"/>
</dbReference>
<name>A0AAD4P774_PERFH</name>
<dbReference type="PANTHER" id="PTHR47076">
    <property type="entry name" value="NHL DOMAIN PROTEIN"/>
    <property type="match status" value="1"/>
</dbReference>
<evidence type="ECO:0000313" key="2">
    <source>
        <dbReference type="EMBL" id="KAH6828806.1"/>
    </source>
</evidence>
<reference evidence="2 3" key="1">
    <citation type="journal article" date="2021" name="Nat. Commun.">
        <title>Incipient diploidization of the medicinal plant Perilla within 10,000 years.</title>
        <authorList>
            <person name="Zhang Y."/>
            <person name="Shen Q."/>
            <person name="Leng L."/>
            <person name="Zhang D."/>
            <person name="Chen S."/>
            <person name="Shi Y."/>
            <person name="Ning Z."/>
            <person name="Chen S."/>
        </authorList>
    </citation>
    <scope>NUCLEOTIDE SEQUENCE [LARGE SCALE GENOMIC DNA]</scope>
    <source>
        <strain evidence="3">cv. PC099</strain>
    </source>
</reference>
<protein>
    <submittedName>
        <fullName evidence="2">Uncharacterized protein</fullName>
    </submittedName>
</protein>
<dbReference type="AlphaFoldDB" id="A0AAD4P774"/>
<organism evidence="2 3">
    <name type="scientific">Perilla frutescens var. hirtella</name>
    <name type="common">Perilla citriodora</name>
    <name type="synonym">Perilla setoyensis</name>
    <dbReference type="NCBI Taxonomy" id="608512"/>
    <lineage>
        <taxon>Eukaryota</taxon>
        <taxon>Viridiplantae</taxon>
        <taxon>Streptophyta</taxon>
        <taxon>Embryophyta</taxon>
        <taxon>Tracheophyta</taxon>
        <taxon>Spermatophyta</taxon>
        <taxon>Magnoliopsida</taxon>
        <taxon>eudicotyledons</taxon>
        <taxon>Gunneridae</taxon>
        <taxon>Pentapetalae</taxon>
        <taxon>asterids</taxon>
        <taxon>lamiids</taxon>
        <taxon>Lamiales</taxon>
        <taxon>Lamiaceae</taxon>
        <taxon>Nepetoideae</taxon>
        <taxon>Elsholtzieae</taxon>
        <taxon>Perilla</taxon>
    </lineage>
</organism>
<feature type="compositionally biased region" description="Basic and acidic residues" evidence="1">
    <location>
        <begin position="19"/>
        <end position="28"/>
    </location>
</feature>
<gene>
    <name evidence="2" type="ORF">C2S53_012943</name>
</gene>
<sequence length="151" mass="16960">MATPQDKPSPFTTPYSPIIEREREREGADDYADGGGCGCFRRFCFGRDDGGSHSYLLQEIRGGGVHGETWVVAKFNKLKQWSEVVAGPKWKNFIRKIGRHKKQAVPPFQYSPESYALNFAGDQDHEEDGHLSHSFSSRFAVVNDQHKSAAL</sequence>
<evidence type="ECO:0000256" key="1">
    <source>
        <dbReference type="SAM" id="MobiDB-lite"/>
    </source>
</evidence>
<accession>A0AAD4P774</accession>
<proteinExistence type="predicted"/>
<dbReference type="EMBL" id="SDAM02000120">
    <property type="protein sequence ID" value="KAH6828806.1"/>
    <property type="molecule type" value="Genomic_DNA"/>
</dbReference>
<feature type="region of interest" description="Disordered" evidence="1">
    <location>
        <begin position="1"/>
        <end position="30"/>
    </location>
</feature>
<dbReference type="Proteomes" id="UP001190926">
    <property type="component" value="Unassembled WGS sequence"/>
</dbReference>
<keyword evidence="3" id="KW-1185">Reference proteome</keyword>
<evidence type="ECO:0000313" key="3">
    <source>
        <dbReference type="Proteomes" id="UP001190926"/>
    </source>
</evidence>